<dbReference type="InterPro" id="IPR006047">
    <property type="entry name" value="GH13_cat_dom"/>
</dbReference>
<feature type="domain" description="Glycosyl hydrolase family 13 catalytic" evidence="4">
    <location>
        <begin position="135"/>
        <end position="493"/>
    </location>
</feature>
<organism evidence="5 6">
    <name type="scientific">Anaerosporobacter mobilis DSM 15930</name>
    <dbReference type="NCBI Taxonomy" id="1120996"/>
    <lineage>
        <taxon>Bacteria</taxon>
        <taxon>Bacillati</taxon>
        <taxon>Bacillota</taxon>
        <taxon>Clostridia</taxon>
        <taxon>Lachnospirales</taxon>
        <taxon>Lachnospiraceae</taxon>
        <taxon>Anaerosporobacter</taxon>
    </lineage>
</organism>
<dbReference type="OrthoDB" id="9805159at2"/>
<dbReference type="Gene3D" id="3.90.400.10">
    <property type="entry name" value="Oligo-1,6-glucosidase, Domain 2"/>
    <property type="match status" value="1"/>
</dbReference>
<reference evidence="5 6" key="1">
    <citation type="submission" date="2016-11" db="EMBL/GenBank/DDBJ databases">
        <authorList>
            <person name="Jaros S."/>
            <person name="Januszkiewicz K."/>
            <person name="Wedrychowicz H."/>
        </authorList>
    </citation>
    <scope>NUCLEOTIDE SEQUENCE [LARGE SCALE GENOMIC DNA]</scope>
    <source>
        <strain evidence="5 6">DSM 15930</strain>
    </source>
</reference>
<dbReference type="SMART" id="SM00642">
    <property type="entry name" value="Aamy"/>
    <property type="match status" value="1"/>
</dbReference>
<dbReference type="STRING" id="1120996.SAMN02746066_03675"/>
<evidence type="ECO:0000256" key="1">
    <source>
        <dbReference type="ARBA" id="ARBA00008061"/>
    </source>
</evidence>
<dbReference type="Pfam" id="PF00128">
    <property type="entry name" value="Alpha-amylase"/>
    <property type="match status" value="1"/>
</dbReference>
<dbReference type="InterPro" id="IPR014756">
    <property type="entry name" value="Ig_E-set"/>
</dbReference>
<dbReference type="Gene3D" id="2.60.40.10">
    <property type="entry name" value="Immunoglobulins"/>
    <property type="match status" value="1"/>
</dbReference>
<accession>A0A1M7M9I1</accession>
<proteinExistence type="inferred from homology"/>
<dbReference type="GO" id="GO:0004553">
    <property type="term" value="F:hydrolase activity, hydrolyzing O-glycosyl compounds"/>
    <property type="evidence" value="ECO:0007669"/>
    <property type="project" value="InterPro"/>
</dbReference>
<gene>
    <name evidence="5" type="ORF">SAMN02746066_03675</name>
</gene>
<dbReference type="PANTHER" id="PTHR10357">
    <property type="entry name" value="ALPHA-AMYLASE FAMILY MEMBER"/>
    <property type="match status" value="1"/>
</dbReference>
<dbReference type="InterPro" id="IPR013780">
    <property type="entry name" value="Glyco_hydro_b"/>
</dbReference>
<comment type="similarity">
    <text evidence="1">Belongs to the glycosyl hydrolase 13 family.</text>
</comment>
<keyword evidence="3 5" id="KW-0326">Glycosidase</keyword>
<dbReference type="InterPro" id="IPR017853">
    <property type="entry name" value="GH"/>
</dbReference>
<evidence type="ECO:0000313" key="5">
    <source>
        <dbReference type="EMBL" id="SHM87352.1"/>
    </source>
</evidence>
<dbReference type="Gene3D" id="3.20.20.80">
    <property type="entry name" value="Glycosidases"/>
    <property type="match status" value="1"/>
</dbReference>
<dbReference type="AlphaFoldDB" id="A0A1M7M9I1"/>
<dbReference type="Gene3D" id="2.60.40.1180">
    <property type="entry name" value="Golgi alpha-mannosidase II"/>
    <property type="match status" value="1"/>
</dbReference>
<name>A0A1M7M9I1_9FIRM</name>
<dbReference type="Pfam" id="PF02903">
    <property type="entry name" value="Alpha-amylase_N"/>
    <property type="match status" value="1"/>
</dbReference>
<dbReference type="PANTHER" id="PTHR10357:SF210">
    <property type="entry name" value="MALTODEXTRIN GLUCOSIDASE"/>
    <property type="match status" value="1"/>
</dbReference>
<dbReference type="Proteomes" id="UP000184038">
    <property type="component" value="Unassembled WGS sequence"/>
</dbReference>
<dbReference type="SUPFAM" id="SSF51445">
    <property type="entry name" value="(Trans)glycosidases"/>
    <property type="match status" value="1"/>
</dbReference>
<dbReference type="CDD" id="cd11338">
    <property type="entry name" value="AmyAc_CMD"/>
    <property type="match status" value="1"/>
</dbReference>
<dbReference type="EMBL" id="FRCP01000020">
    <property type="protein sequence ID" value="SHM87352.1"/>
    <property type="molecule type" value="Genomic_DNA"/>
</dbReference>
<protein>
    <submittedName>
        <fullName evidence="5">Glycosidase</fullName>
    </submittedName>
</protein>
<dbReference type="RefSeq" id="WP_073290005.1">
    <property type="nucleotide sequence ID" value="NZ_FRCP01000020.1"/>
</dbReference>
<dbReference type="InterPro" id="IPR004185">
    <property type="entry name" value="Glyco_hydro_13_lg-like_dom"/>
</dbReference>
<evidence type="ECO:0000313" key="6">
    <source>
        <dbReference type="Proteomes" id="UP000184038"/>
    </source>
</evidence>
<evidence type="ECO:0000256" key="3">
    <source>
        <dbReference type="ARBA" id="ARBA00023295"/>
    </source>
</evidence>
<dbReference type="CDD" id="cd02857">
    <property type="entry name" value="E_set_CDase_PDE_N"/>
    <property type="match status" value="1"/>
</dbReference>
<dbReference type="InterPro" id="IPR045857">
    <property type="entry name" value="O16G_dom_2"/>
</dbReference>
<dbReference type="GO" id="GO:0005975">
    <property type="term" value="P:carbohydrate metabolic process"/>
    <property type="evidence" value="ECO:0007669"/>
    <property type="project" value="InterPro"/>
</dbReference>
<evidence type="ECO:0000256" key="2">
    <source>
        <dbReference type="ARBA" id="ARBA00022801"/>
    </source>
</evidence>
<sequence length="577" mass="68554">MIKAGIYHTPDVPYAYAIDENTLYLKIQAAKEDIKNVTVYYKDRHQYEKPFQQVLMNRIQGSEIFDYYEVELVNVDKKFRYFFELIDKEGNFFYYNERGIMNERPDVPQTFQFPYLCPGDFYQQVEWAKDGVMYQIFPDRFCNGNHNNDPEGVKPWGERVVGNHDFFGGDLKGITKQLDYLKELGVTIIYTTPIFQSCSNHKYNTKDYYEIDPQFGTKEELRELIEEAHKRGIRFVLDGVFNHSGDDFFAFKDIMNKGEKSVYRDWYYIESYPINQRELNYVTFYDRYGNMPKLNMSNTDTVQYFLDVASYWLREFHIDGFRLDVCDEIDHGFLKKFYERVKKVNPEAIVIGEIMHMGNSFCRGDELDSTMNYPFRESVLEFFALRKMSAENFIETLAIRQHSLRKDLHKQMLNLLDSHDTARFVTDASGQKRRLELATVFQYTYLGIPYIYYGDEVGLEGGNDPDCRRCMIWDKEEQDTNLFEHFKWLASIRREHKEFVDGEFNTLLAKQQFLVYERVLKQEKSIVFLNNSEEEKLIYQLEEGTYCNIRNGEVIEGGRELVVEPMDFMVLYALKDL</sequence>
<keyword evidence="2" id="KW-0378">Hydrolase</keyword>
<dbReference type="SUPFAM" id="SSF81296">
    <property type="entry name" value="E set domains"/>
    <property type="match status" value="1"/>
</dbReference>
<evidence type="ECO:0000259" key="4">
    <source>
        <dbReference type="SMART" id="SM00642"/>
    </source>
</evidence>
<dbReference type="InterPro" id="IPR013783">
    <property type="entry name" value="Ig-like_fold"/>
</dbReference>
<keyword evidence="6" id="KW-1185">Reference proteome</keyword>
<dbReference type="SUPFAM" id="SSF51011">
    <property type="entry name" value="Glycosyl hydrolase domain"/>
    <property type="match status" value="1"/>
</dbReference>